<feature type="domain" description="Phosphatidylinositol-specific phospholipase C X" evidence="6">
    <location>
        <begin position="13"/>
        <end position="156"/>
    </location>
</feature>
<dbReference type="GO" id="GO:0004436">
    <property type="term" value="F:phosphatidylinositol diacylglycerol-lyase activity"/>
    <property type="evidence" value="ECO:0007669"/>
    <property type="project" value="UniProtKB-EC"/>
</dbReference>
<evidence type="ECO:0000256" key="3">
    <source>
        <dbReference type="ARBA" id="ARBA00019758"/>
    </source>
</evidence>
<evidence type="ECO:0000259" key="6">
    <source>
        <dbReference type="SMART" id="SM00148"/>
    </source>
</evidence>
<evidence type="ECO:0000313" key="8">
    <source>
        <dbReference type="Proteomes" id="UP000075349"/>
    </source>
</evidence>
<name>A0A151JEA9_9VIBR</name>
<reference evidence="8" key="1">
    <citation type="submission" date="2015-12" db="EMBL/GenBank/DDBJ databases">
        <authorList>
            <person name="Tarr C.L."/>
            <person name="Gladney L.M."/>
        </authorList>
    </citation>
    <scope>NUCLEOTIDE SEQUENCE [LARGE SCALE GENOMIC DNA]</scope>
    <source>
        <strain evidence="8">2756-81</strain>
    </source>
</reference>
<dbReference type="InterPro" id="IPR051057">
    <property type="entry name" value="PI-PLC_domain"/>
</dbReference>
<dbReference type="Proteomes" id="UP000075349">
    <property type="component" value="Unassembled WGS sequence"/>
</dbReference>
<protein>
    <recommendedName>
        <fullName evidence="3">1-phosphatidylinositol phosphodiesterase</fullName>
        <ecNumber evidence="2">4.6.1.13</ecNumber>
    </recommendedName>
    <alternativeName>
        <fullName evidence="4">Phosphatidylinositol diacylglycerol-lyase</fullName>
    </alternativeName>
    <alternativeName>
        <fullName evidence="5">Phosphatidylinositol-specific phospholipase C</fullName>
    </alternativeName>
</protein>
<dbReference type="EMBL" id="LOMK01000002">
    <property type="protein sequence ID" value="KYN24101.1"/>
    <property type="molecule type" value="Genomic_DNA"/>
</dbReference>
<evidence type="ECO:0000256" key="1">
    <source>
        <dbReference type="ARBA" id="ARBA00001316"/>
    </source>
</evidence>
<dbReference type="GO" id="GO:0008081">
    <property type="term" value="F:phosphoric diester hydrolase activity"/>
    <property type="evidence" value="ECO:0007669"/>
    <property type="project" value="InterPro"/>
</dbReference>
<dbReference type="EC" id="4.6.1.13" evidence="2"/>
<organism evidence="7 8">
    <name type="scientific">Vibrio cidicii</name>
    <dbReference type="NCBI Taxonomy" id="1763883"/>
    <lineage>
        <taxon>Bacteria</taxon>
        <taxon>Pseudomonadati</taxon>
        <taxon>Pseudomonadota</taxon>
        <taxon>Gammaproteobacteria</taxon>
        <taxon>Vibrionales</taxon>
        <taxon>Vibrionaceae</taxon>
        <taxon>Vibrio</taxon>
    </lineage>
</organism>
<keyword evidence="7" id="KW-0456">Lyase</keyword>
<dbReference type="InterPro" id="IPR017946">
    <property type="entry name" value="PLC-like_Pdiesterase_TIM-brl"/>
</dbReference>
<comment type="caution">
    <text evidence="7">The sequence shown here is derived from an EMBL/GenBank/DDBJ whole genome shotgun (WGS) entry which is preliminary data.</text>
</comment>
<dbReference type="SMART" id="SM00148">
    <property type="entry name" value="PLCXc"/>
    <property type="match status" value="1"/>
</dbReference>
<dbReference type="PROSITE" id="PS50007">
    <property type="entry name" value="PIPLC_X_DOMAIN"/>
    <property type="match status" value="1"/>
</dbReference>
<dbReference type="SUPFAM" id="SSF51695">
    <property type="entry name" value="PLC-like phosphodiesterases"/>
    <property type="match status" value="1"/>
</dbReference>
<dbReference type="PANTHER" id="PTHR13593:SF113">
    <property type="entry name" value="SI:DKEY-266F7.9"/>
    <property type="match status" value="1"/>
</dbReference>
<evidence type="ECO:0000256" key="2">
    <source>
        <dbReference type="ARBA" id="ARBA00012581"/>
    </source>
</evidence>
<accession>A0A151JEA9</accession>
<dbReference type="Gene3D" id="3.20.20.190">
    <property type="entry name" value="Phosphatidylinositol (PI) phosphodiesterase"/>
    <property type="match status" value="1"/>
</dbReference>
<dbReference type="GO" id="GO:0006629">
    <property type="term" value="P:lipid metabolic process"/>
    <property type="evidence" value="ECO:0007669"/>
    <property type="project" value="InterPro"/>
</dbReference>
<dbReference type="Pfam" id="PF00388">
    <property type="entry name" value="PI-PLC-X"/>
    <property type="match status" value="1"/>
</dbReference>
<evidence type="ECO:0000256" key="5">
    <source>
        <dbReference type="ARBA" id="ARBA00030782"/>
    </source>
</evidence>
<gene>
    <name evidence="7" type="ORF">AUQ44_20300</name>
</gene>
<comment type="catalytic activity">
    <reaction evidence="1">
        <text>a 1,2-diacyl-sn-glycero-3-phospho-(1D-myo-inositol) = 1D-myo-inositol 1,2-cyclic phosphate + a 1,2-diacyl-sn-glycerol</text>
        <dbReference type="Rhea" id="RHEA:17093"/>
        <dbReference type="ChEBI" id="CHEBI:17815"/>
        <dbReference type="ChEBI" id="CHEBI:57880"/>
        <dbReference type="ChEBI" id="CHEBI:58484"/>
        <dbReference type="EC" id="4.6.1.13"/>
    </reaction>
</comment>
<dbReference type="AlphaFoldDB" id="A0A151JEA9"/>
<proteinExistence type="predicted"/>
<sequence>MTYVETRNWMSALDPQLTLDQISLPGTHDSGTQKAPAGPARTQNFDIYTQLNDGIRFLDIRVTANGSQLDSLSIFHGIVNCDISFGDVLDDCLKFLSENPTETVVMLMDAATGSGNDIQAEFNQYIALEKYKHLFYLGSRVPTLARAQSKIVLLRRFPGSMGIDLSKGWKKNKTFTLTTPENQVFAIEDQYQEHDTHKKMAAVQASIDNAIATPDDGVMHLTYNSISYSFLGHTPYQYAWGGGIGKVNPKMNPGLGEFLRNKTKGKRFGIVVLDFYNNELGHIDNSVAELVISTNLGVALKNNTKASDPVVNREDHSYT</sequence>
<dbReference type="PANTHER" id="PTHR13593">
    <property type="match status" value="1"/>
</dbReference>
<dbReference type="CDD" id="cd08586">
    <property type="entry name" value="PI-PLCc_BcPLC_like"/>
    <property type="match status" value="1"/>
</dbReference>
<evidence type="ECO:0000313" key="7">
    <source>
        <dbReference type="EMBL" id="KYN24101.1"/>
    </source>
</evidence>
<dbReference type="InterPro" id="IPR000909">
    <property type="entry name" value="PLipase_C_PInositol-sp_X_dom"/>
</dbReference>
<evidence type="ECO:0000256" key="4">
    <source>
        <dbReference type="ARBA" id="ARBA00030474"/>
    </source>
</evidence>